<proteinExistence type="predicted"/>
<evidence type="ECO:0000256" key="1">
    <source>
        <dbReference type="SAM" id="MobiDB-lite"/>
    </source>
</evidence>
<keyword evidence="3" id="KW-1185">Reference proteome</keyword>
<evidence type="ECO:0000313" key="2">
    <source>
        <dbReference type="EMBL" id="MBB5978567.1"/>
    </source>
</evidence>
<protein>
    <submittedName>
        <fullName evidence="2">Uncharacterized protein</fullName>
    </submittedName>
</protein>
<comment type="caution">
    <text evidence="2">The sequence shown here is derived from an EMBL/GenBank/DDBJ whole genome shotgun (WGS) entry which is preliminary data.</text>
</comment>
<name>A0A841DQB1_9ACTN</name>
<feature type="region of interest" description="Disordered" evidence="1">
    <location>
        <begin position="1"/>
        <end position="62"/>
    </location>
</feature>
<dbReference type="AlphaFoldDB" id="A0A841DQB1"/>
<evidence type="ECO:0000313" key="3">
    <source>
        <dbReference type="Proteomes" id="UP000558997"/>
    </source>
</evidence>
<accession>A0A841DQB1</accession>
<reference evidence="2 3" key="1">
    <citation type="submission" date="2020-08" db="EMBL/GenBank/DDBJ databases">
        <title>Sequencing the genomes of 1000 actinobacteria strains.</title>
        <authorList>
            <person name="Klenk H.-P."/>
        </authorList>
    </citation>
    <scope>NUCLEOTIDE SEQUENCE [LARGE SCALE GENOMIC DNA]</scope>
    <source>
        <strain evidence="2 3">DSM 17294</strain>
    </source>
</reference>
<dbReference type="EMBL" id="JACHNF010000001">
    <property type="protein sequence ID" value="MBB5978567.1"/>
    <property type="molecule type" value="Genomic_DNA"/>
</dbReference>
<gene>
    <name evidence="2" type="ORF">HDA44_001908</name>
</gene>
<sequence length="62" mass="6746">MSPRREKNISPSTPDFKNRGPPGRRRTVITRSPARPPAGTLAVPDRLRTKVFGGRSTTCVSG</sequence>
<organism evidence="2 3">
    <name type="scientific">Kribbella solani</name>
    <dbReference type="NCBI Taxonomy" id="236067"/>
    <lineage>
        <taxon>Bacteria</taxon>
        <taxon>Bacillati</taxon>
        <taxon>Actinomycetota</taxon>
        <taxon>Actinomycetes</taxon>
        <taxon>Propionibacteriales</taxon>
        <taxon>Kribbellaceae</taxon>
        <taxon>Kribbella</taxon>
    </lineage>
</organism>
<dbReference type="Proteomes" id="UP000558997">
    <property type="component" value="Unassembled WGS sequence"/>
</dbReference>